<feature type="compositionally biased region" description="Basic residues" evidence="1">
    <location>
        <begin position="7"/>
        <end position="21"/>
    </location>
</feature>
<keyword evidence="3" id="KW-1185">Reference proteome</keyword>
<feature type="non-terminal residue" evidence="2">
    <location>
        <position position="1"/>
    </location>
</feature>
<dbReference type="Proteomes" id="UP000237000">
    <property type="component" value="Unassembled WGS sequence"/>
</dbReference>
<accession>A0A2P5BI87</accession>
<name>A0A2P5BI87_TREOI</name>
<gene>
    <name evidence="2" type="ORF">TorRG33x02_320380</name>
</gene>
<feature type="compositionally biased region" description="Pro residues" evidence="1">
    <location>
        <begin position="32"/>
        <end position="50"/>
    </location>
</feature>
<dbReference type="EMBL" id="JXTC01000516">
    <property type="protein sequence ID" value="PON48519.1"/>
    <property type="molecule type" value="Genomic_DNA"/>
</dbReference>
<feature type="region of interest" description="Disordered" evidence="1">
    <location>
        <begin position="1"/>
        <end position="69"/>
    </location>
</feature>
<organism evidence="2 3">
    <name type="scientific">Trema orientale</name>
    <name type="common">Charcoal tree</name>
    <name type="synonym">Celtis orientalis</name>
    <dbReference type="NCBI Taxonomy" id="63057"/>
    <lineage>
        <taxon>Eukaryota</taxon>
        <taxon>Viridiplantae</taxon>
        <taxon>Streptophyta</taxon>
        <taxon>Embryophyta</taxon>
        <taxon>Tracheophyta</taxon>
        <taxon>Spermatophyta</taxon>
        <taxon>Magnoliopsida</taxon>
        <taxon>eudicotyledons</taxon>
        <taxon>Gunneridae</taxon>
        <taxon>Pentapetalae</taxon>
        <taxon>rosids</taxon>
        <taxon>fabids</taxon>
        <taxon>Rosales</taxon>
        <taxon>Cannabaceae</taxon>
        <taxon>Trema</taxon>
    </lineage>
</organism>
<sequence>GSNRANLVRKKATGAQFRKKSVPPCATSGTRSPPPPPPMAAGHAPPPRPRCPTRRCEGRTRDTGHLYPPKEHSELLAFCHEGT</sequence>
<feature type="compositionally biased region" description="Basic and acidic residues" evidence="1">
    <location>
        <begin position="54"/>
        <end position="69"/>
    </location>
</feature>
<protein>
    <submittedName>
        <fullName evidence="2">Uncharacterized protein</fullName>
    </submittedName>
</protein>
<evidence type="ECO:0000256" key="1">
    <source>
        <dbReference type="SAM" id="MobiDB-lite"/>
    </source>
</evidence>
<evidence type="ECO:0000313" key="3">
    <source>
        <dbReference type="Proteomes" id="UP000237000"/>
    </source>
</evidence>
<evidence type="ECO:0000313" key="2">
    <source>
        <dbReference type="EMBL" id="PON48519.1"/>
    </source>
</evidence>
<proteinExistence type="predicted"/>
<reference evidence="3" key="1">
    <citation type="submission" date="2016-06" db="EMBL/GenBank/DDBJ databases">
        <title>Parallel loss of symbiosis genes in relatives of nitrogen-fixing non-legume Parasponia.</title>
        <authorList>
            <person name="Van Velzen R."/>
            <person name="Holmer R."/>
            <person name="Bu F."/>
            <person name="Rutten L."/>
            <person name="Van Zeijl A."/>
            <person name="Liu W."/>
            <person name="Santuari L."/>
            <person name="Cao Q."/>
            <person name="Sharma T."/>
            <person name="Shen D."/>
            <person name="Roswanjaya Y."/>
            <person name="Wardhani T."/>
            <person name="Kalhor M.S."/>
            <person name="Jansen J."/>
            <person name="Van den Hoogen J."/>
            <person name="Gungor B."/>
            <person name="Hartog M."/>
            <person name="Hontelez J."/>
            <person name="Verver J."/>
            <person name="Yang W.-C."/>
            <person name="Schijlen E."/>
            <person name="Repin R."/>
            <person name="Schilthuizen M."/>
            <person name="Schranz E."/>
            <person name="Heidstra R."/>
            <person name="Miyata K."/>
            <person name="Fedorova E."/>
            <person name="Kohlen W."/>
            <person name="Bisseling T."/>
            <person name="Smit S."/>
            <person name="Geurts R."/>
        </authorList>
    </citation>
    <scope>NUCLEOTIDE SEQUENCE [LARGE SCALE GENOMIC DNA]</scope>
    <source>
        <strain evidence="3">cv. RG33-2</strain>
    </source>
</reference>
<dbReference type="InParanoid" id="A0A2P5BI87"/>
<dbReference type="AlphaFoldDB" id="A0A2P5BI87"/>
<comment type="caution">
    <text evidence="2">The sequence shown here is derived from an EMBL/GenBank/DDBJ whole genome shotgun (WGS) entry which is preliminary data.</text>
</comment>